<evidence type="ECO:0000313" key="1">
    <source>
        <dbReference type="EMBL" id="MDY0393704.1"/>
    </source>
</evidence>
<dbReference type="Proteomes" id="UP001281447">
    <property type="component" value="Unassembled WGS sequence"/>
</dbReference>
<organism evidence="1 2">
    <name type="scientific">Tigheibacillus halophilus</name>
    <dbReference type="NCBI Taxonomy" id="361280"/>
    <lineage>
        <taxon>Bacteria</taxon>
        <taxon>Bacillati</taxon>
        <taxon>Bacillota</taxon>
        <taxon>Bacilli</taxon>
        <taxon>Bacillales</taxon>
        <taxon>Bacillaceae</taxon>
        <taxon>Tigheibacillus</taxon>
    </lineage>
</organism>
<dbReference type="Gene3D" id="3.40.190.10">
    <property type="entry name" value="Periplasmic binding protein-like II"/>
    <property type="match status" value="1"/>
</dbReference>
<comment type="caution">
    <text evidence="1">The sequence shown here is derived from an EMBL/GenBank/DDBJ whole genome shotgun (WGS) entry which is preliminary data.</text>
</comment>
<gene>
    <name evidence="1" type="ORF">RWE15_03670</name>
</gene>
<dbReference type="InterPro" id="IPR006059">
    <property type="entry name" value="SBP"/>
</dbReference>
<protein>
    <submittedName>
        <fullName evidence="1">Extracellular solute-binding protein</fullName>
    </submittedName>
</protein>
<dbReference type="Pfam" id="PF13416">
    <property type="entry name" value="SBP_bac_8"/>
    <property type="match status" value="1"/>
</dbReference>
<accession>A0ABU5C326</accession>
<name>A0ABU5C326_9BACI</name>
<dbReference type="SUPFAM" id="SSF53850">
    <property type="entry name" value="Periplasmic binding protein-like II"/>
    <property type="match status" value="1"/>
</dbReference>
<keyword evidence="2" id="KW-1185">Reference proteome</keyword>
<reference evidence="1 2" key="1">
    <citation type="submission" date="2023-10" db="EMBL/GenBank/DDBJ databases">
        <title>Virgibacillus halophilus 5B73C genome.</title>
        <authorList>
            <person name="Miliotis G."/>
            <person name="Sengupta P."/>
            <person name="Hameed A."/>
            <person name="Chuvochina M."/>
            <person name="Mcdonagh F."/>
            <person name="Simpson A.C."/>
            <person name="Singh N.K."/>
            <person name="Rekha P.D."/>
            <person name="Raman K."/>
            <person name="Hugenholtz P."/>
            <person name="Venkateswaran K."/>
        </authorList>
    </citation>
    <scope>NUCLEOTIDE SEQUENCE [LARGE SCALE GENOMIC DNA]</scope>
    <source>
        <strain evidence="1 2">5B73C</strain>
    </source>
</reference>
<dbReference type="EMBL" id="JAWDIP010000003">
    <property type="protein sequence ID" value="MDY0393704.1"/>
    <property type="molecule type" value="Genomic_DNA"/>
</dbReference>
<evidence type="ECO:0000313" key="2">
    <source>
        <dbReference type="Proteomes" id="UP001281447"/>
    </source>
</evidence>
<proteinExistence type="predicted"/>
<sequence length="201" mass="22929">MMETLLKKAYDLAVEFNDHGLVGDYDMWTPEWGNAVNNGDFAIEMGAAWLKGWMKDNAPDASEKFRVATLPKELAGNWGGSYIAIPKETKHEKEAYKFAKWLTSPDNQLKSFKSDAGLFPSSPEVFDMEDFKNIEDEFFGGQKTSQYFADAAKDINFVYKGSKYKPTQDEVLNALKNVREGADPDKEWKEAVKRMKKLQDR</sequence>